<dbReference type="PANTHER" id="PTHR33116:SF86">
    <property type="entry name" value="REVERSE TRANSCRIPTASE DOMAIN-CONTAINING PROTEIN"/>
    <property type="match status" value="1"/>
</dbReference>
<keyword evidence="3" id="KW-1185">Reference proteome</keyword>
<dbReference type="SUPFAM" id="SSF56672">
    <property type="entry name" value="DNA/RNA polymerases"/>
    <property type="match status" value="1"/>
</dbReference>
<dbReference type="InterPro" id="IPR043502">
    <property type="entry name" value="DNA/RNA_pol_sf"/>
</dbReference>
<protein>
    <submittedName>
        <fullName evidence="2">Ribonuclease H protein</fullName>
    </submittedName>
</protein>
<dbReference type="PANTHER" id="PTHR33116">
    <property type="entry name" value="REVERSE TRANSCRIPTASE ZINC-BINDING DOMAIN-CONTAINING PROTEIN-RELATED-RELATED"/>
    <property type="match status" value="1"/>
</dbReference>
<accession>A0A2I0XAU6</accession>
<evidence type="ECO:0000259" key="1">
    <source>
        <dbReference type="PROSITE" id="PS50878"/>
    </source>
</evidence>
<dbReference type="Proteomes" id="UP000233837">
    <property type="component" value="Unassembled WGS sequence"/>
</dbReference>
<name>A0A2I0XAU6_9ASPA</name>
<evidence type="ECO:0000313" key="2">
    <source>
        <dbReference type="EMBL" id="PKU85048.1"/>
    </source>
</evidence>
<dbReference type="EMBL" id="KZ502006">
    <property type="protein sequence ID" value="PKU85048.1"/>
    <property type="molecule type" value="Genomic_DNA"/>
</dbReference>
<organism evidence="2 3">
    <name type="scientific">Dendrobium catenatum</name>
    <dbReference type="NCBI Taxonomy" id="906689"/>
    <lineage>
        <taxon>Eukaryota</taxon>
        <taxon>Viridiplantae</taxon>
        <taxon>Streptophyta</taxon>
        <taxon>Embryophyta</taxon>
        <taxon>Tracheophyta</taxon>
        <taxon>Spermatophyta</taxon>
        <taxon>Magnoliopsida</taxon>
        <taxon>Liliopsida</taxon>
        <taxon>Asparagales</taxon>
        <taxon>Orchidaceae</taxon>
        <taxon>Epidendroideae</taxon>
        <taxon>Malaxideae</taxon>
        <taxon>Dendrobiinae</taxon>
        <taxon>Dendrobium</taxon>
    </lineage>
</organism>
<dbReference type="Pfam" id="PF00078">
    <property type="entry name" value="RVT_1"/>
    <property type="match status" value="1"/>
</dbReference>
<reference evidence="2 3" key="2">
    <citation type="journal article" date="2017" name="Nature">
        <title>The Apostasia genome and the evolution of orchids.</title>
        <authorList>
            <person name="Zhang G.Q."/>
            <person name="Liu K.W."/>
            <person name="Li Z."/>
            <person name="Lohaus R."/>
            <person name="Hsiao Y.Y."/>
            <person name="Niu S.C."/>
            <person name="Wang J.Y."/>
            <person name="Lin Y.C."/>
            <person name="Xu Q."/>
            <person name="Chen L.J."/>
            <person name="Yoshida K."/>
            <person name="Fujiwara S."/>
            <person name="Wang Z.W."/>
            <person name="Zhang Y.Q."/>
            <person name="Mitsuda N."/>
            <person name="Wang M."/>
            <person name="Liu G.H."/>
            <person name="Pecoraro L."/>
            <person name="Huang H.X."/>
            <person name="Xiao X.J."/>
            <person name="Lin M."/>
            <person name="Wu X.Y."/>
            <person name="Wu W.L."/>
            <person name="Chen Y.Y."/>
            <person name="Chang S.B."/>
            <person name="Sakamoto S."/>
            <person name="Ohme-Takagi M."/>
            <person name="Yagi M."/>
            <person name="Zeng S.J."/>
            <person name="Shen C.Y."/>
            <person name="Yeh C.M."/>
            <person name="Luo Y.B."/>
            <person name="Tsai W.C."/>
            <person name="Van de Peer Y."/>
            <person name="Liu Z.J."/>
        </authorList>
    </citation>
    <scope>NUCLEOTIDE SEQUENCE [LARGE SCALE GENOMIC DNA]</scope>
    <source>
        <tissue evidence="2">The whole plant</tissue>
    </source>
</reference>
<gene>
    <name evidence="2" type="ORF">MA16_Dca018385</name>
</gene>
<dbReference type="STRING" id="906689.A0A2I0XAU6"/>
<sequence length="422" mass="48383">MEQAYDSMGWPTLDHVLKWYGFPYGYANLIMECIIDVRFSIIINGRNSKWIMPHSGFRQGCPLSPYLYILYSQLLSNSIYEKGLNIGIEISPRGPRITHLLYTDDVIIFSQVSKDIAKEVKSIVDDFCNWTGQWVNTNKSQIIFGNIVSNHMRKKVTKVLSFKVVKEMSYLGIKLSLNQLRAVDFHDIITNMMDRLNTWGKKFLSLGGKVTLITSSLLTMPNFLITHSMIPMKVLLTMEKLCRSLIWDKHDGSHGIHYIAWDDLCKPISMGGLGLQSPMLKAGPLRANLFWNFLQKPETIFHRTMRAKYGKSILNGTHNKVTSKAWKILLDGGKFLNNITRWNVGNGKEINVLNDIWILDRCVNLWPTFADCAALEGLCVQQVMLENGHWNTDFLQEKFHPELVKMISSIQVDSSRDDLLEM</sequence>
<dbReference type="PROSITE" id="PS50878">
    <property type="entry name" value="RT_POL"/>
    <property type="match status" value="1"/>
</dbReference>
<evidence type="ECO:0000313" key="3">
    <source>
        <dbReference type="Proteomes" id="UP000233837"/>
    </source>
</evidence>
<feature type="domain" description="Reverse transcriptase" evidence="1">
    <location>
        <begin position="1"/>
        <end position="175"/>
    </location>
</feature>
<dbReference type="InterPro" id="IPR000477">
    <property type="entry name" value="RT_dom"/>
</dbReference>
<reference evidence="2 3" key="1">
    <citation type="journal article" date="2016" name="Sci. Rep.">
        <title>The Dendrobium catenatum Lindl. genome sequence provides insights into polysaccharide synthase, floral development and adaptive evolution.</title>
        <authorList>
            <person name="Zhang G.Q."/>
            <person name="Xu Q."/>
            <person name="Bian C."/>
            <person name="Tsai W.C."/>
            <person name="Yeh C.M."/>
            <person name="Liu K.W."/>
            <person name="Yoshida K."/>
            <person name="Zhang L.S."/>
            <person name="Chang S.B."/>
            <person name="Chen F."/>
            <person name="Shi Y."/>
            <person name="Su Y.Y."/>
            <person name="Zhang Y.Q."/>
            <person name="Chen L.J."/>
            <person name="Yin Y."/>
            <person name="Lin M."/>
            <person name="Huang H."/>
            <person name="Deng H."/>
            <person name="Wang Z.W."/>
            <person name="Zhu S.L."/>
            <person name="Zhao X."/>
            <person name="Deng C."/>
            <person name="Niu S.C."/>
            <person name="Huang J."/>
            <person name="Wang M."/>
            <person name="Liu G.H."/>
            <person name="Yang H.J."/>
            <person name="Xiao X.J."/>
            <person name="Hsiao Y.Y."/>
            <person name="Wu W.L."/>
            <person name="Chen Y.Y."/>
            <person name="Mitsuda N."/>
            <person name="Ohme-Takagi M."/>
            <person name="Luo Y.B."/>
            <person name="Van de Peer Y."/>
            <person name="Liu Z.J."/>
        </authorList>
    </citation>
    <scope>NUCLEOTIDE SEQUENCE [LARGE SCALE GENOMIC DNA]</scope>
    <source>
        <tissue evidence="2">The whole plant</tissue>
    </source>
</reference>
<dbReference type="AlphaFoldDB" id="A0A2I0XAU6"/>
<proteinExistence type="predicted"/>